<feature type="signal peptide" evidence="2">
    <location>
        <begin position="1"/>
        <end position="23"/>
    </location>
</feature>
<dbReference type="PROSITE" id="PS00018">
    <property type="entry name" value="EF_HAND_1"/>
    <property type="match status" value="1"/>
</dbReference>
<name>A0AAU9ND44_9ASTR</name>
<dbReference type="SMART" id="SM01233">
    <property type="entry name" value="HABP4_PAI-RBP1"/>
    <property type="match status" value="1"/>
</dbReference>
<dbReference type="InterPro" id="IPR018247">
    <property type="entry name" value="EF_Hand_1_Ca_BS"/>
</dbReference>
<gene>
    <name evidence="4" type="ORF">LVIROSA_LOCUS19548</name>
</gene>
<dbReference type="GO" id="GO:0003729">
    <property type="term" value="F:mRNA binding"/>
    <property type="evidence" value="ECO:0007669"/>
    <property type="project" value="TreeGrafter"/>
</dbReference>
<keyword evidence="2" id="KW-0732">Signal</keyword>
<evidence type="ECO:0000259" key="3">
    <source>
        <dbReference type="PROSITE" id="PS50275"/>
    </source>
</evidence>
<evidence type="ECO:0000313" key="5">
    <source>
        <dbReference type="Proteomes" id="UP001157418"/>
    </source>
</evidence>
<evidence type="ECO:0000313" key="4">
    <source>
        <dbReference type="EMBL" id="CAH1432928.1"/>
    </source>
</evidence>
<dbReference type="PANTHER" id="PTHR12299:SF78">
    <property type="entry name" value="RGG REPEATS NUCLEAR RNA BINDING PROTEIN C"/>
    <property type="match status" value="1"/>
</dbReference>
<keyword evidence="5" id="KW-1185">Reference proteome</keyword>
<sequence length="185" mass="20798">MREVVVVMVFLVVVAMTVSVTEIQRMATAHVGHMNAIAGQGVGWNWNSIPFQLANENEFKREGAGRGNWGTHADEITQETEEVVVEGEKNVGSDKPLAEEEATNEKKENAANELEDKDEDKEMTLEEYQKVLEEKRKALEAPKQTQQIFLQTTKGELVAEYKGIIQSNCIDCLDRTNVTQNIVLY</sequence>
<dbReference type="GO" id="GO:0005737">
    <property type="term" value="C:cytoplasm"/>
    <property type="evidence" value="ECO:0007669"/>
    <property type="project" value="TreeGrafter"/>
</dbReference>
<dbReference type="InterPro" id="IPR002013">
    <property type="entry name" value="SAC_dom"/>
</dbReference>
<proteinExistence type="predicted"/>
<dbReference type="InterPro" id="IPR006861">
    <property type="entry name" value="HABP4_PAIRBP1-bd"/>
</dbReference>
<feature type="compositionally biased region" description="Basic and acidic residues" evidence="1">
    <location>
        <begin position="86"/>
        <end position="110"/>
    </location>
</feature>
<evidence type="ECO:0000256" key="1">
    <source>
        <dbReference type="SAM" id="MobiDB-lite"/>
    </source>
</evidence>
<dbReference type="GO" id="GO:0016791">
    <property type="term" value="F:phosphatase activity"/>
    <property type="evidence" value="ECO:0007669"/>
    <property type="project" value="InterPro"/>
</dbReference>
<dbReference type="AlphaFoldDB" id="A0AAU9ND44"/>
<feature type="domain" description="SAC" evidence="3">
    <location>
        <begin position="162"/>
        <end position="185"/>
    </location>
</feature>
<dbReference type="PROSITE" id="PS50275">
    <property type="entry name" value="SAC"/>
    <property type="match status" value="1"/>
</dbReference>
<dbReference type="Proteomes" id="UP001157418">
    <property type="component" value="Unassembled WGS sequence"/>
</dbReference>
<feature type="region of interest" description="Disordered" evidence="1">
    <location>
        <begin position="86"/>
        <end position="122"/>
    </location>
</feature>
<dbReference type="EMBL" id="CAKMRJ010003334">
    <property type="protein sequence ID" value="CAH1432928.1"/>
    <property type="molecule type" value="Genomic_DNA"/>
</dbReference>
<organism evidence="4 5">
    <name type="scientific">Lactuca virosa</name>
    <dbReference type="NCBI Taxonomy" id="75947"/>
    <lineage>
        <taxon>Eukaryota</taxon>
        <taxon>Viridiplantae</taxon>
        <taxon>Streptophyta</taxon>
        <taxon>Embryophyta</taxon>
        <taxon>Tracheophyta</taxon>
        <taxon>Spermatophyta</taxon>
        <taxon>Magnoliopsida</taxon>
        <taxon>eudicotyledons</taxon>
        <taxon>Gunneridae</taxon>
        <taxon>Pentapetalae</taxon>
        <taxon>asterids</taxon>
        <taxon>campanulids</taxon>
        <taxon>Asterales</taxon>
        <taxon>Asteraceae</taxon>
        <taxon>Cichorioideae</taxon>
        <taxon>Cichorieae</taxon>
        <taxon>Lactucinae</taxon>
        <taxon>Lactuca</taxon>
    </lineage>
</organism>
<feature type="chain" id="PRO_5043538254" description="SAC domain-containing protein" evidence="2">
    <location>
        <begin position="24"/>
        <end position="185"/>
    </location>
</feature>
<dbReference type="Pfam" id="PF04774">
    <property type="entry name" value="HABP4_PAI-RBP1"/>
    <property type="match status" value="1"/>
</dbReference>
<dbReference type="PANTHER" id="PTHR12299">
    <property type="entry name" value="HYALURONIC ACID-BINDING PROTEIN 4"/>
    <property type="match status" value="1"/>
</dbReference>
<dbReference type="InterPro" id="IPR039764">
    <property type="entry name" value="HABP4/SERBP1-like"/>
</dbReference>
<comment type="caution">
    <text evidence="4">The sequence shown here is derived from an EMBL/GenBank/DDBJ whole genome shotgun (WGS) entry which is preliminary data.</text>
</comment>
<protein>
    <recommendedName>
        <fullName evidence="3">SAC domain-containing protein</fullName>
    </recommendedName>
</protein>
<evidence type="ECO:0000256" key="2">
    <source>
        <dbReference type="SAM" id="SignalP"/>
    </source>
</evidence>
<accession>A0AAU9ND44</accession>
<reference evidence="4 5" key="1">
    <citation type="submission" date="2022-01" db="EMBL/GenBank/DDBJ databases">
        <authorList>
            <person name="Xiong W."/>
            <person name="Schranz E."/>
        </authorList>
    </citation>
    <scope>NUCLEOTIDE SEQUENCE [LARGE SCALE GENOMIC DNA]</scope>
</reference>
<dbReference type="GO" id="GO:0005634">
    <property type="term" value="C:nucleus"/>
    <property type="evidence" value="ECO:0007669"/>
    <property type="project" value="TreeGrafter"/>
</dbReference>